<sequence length="296" mass="32114">MTAAATIRAIEIARIDDTNRLRPVNPGAVAALMEAYQGGGDWGAIRVVERGDTFKLVFGAQRVDAARRLGLTEIVAEICTVEQYPDDTAIRLDEIQENFVRYELTKLDRAVNLAAWKAIYEAEIPVAGHGGRRRGAGRKIKSQNSASLRKGGEQPAFAERFSAAAAAFLDISERSVQLAVQIAEGVCPEARLRIAFTDAAKNQAELLLLAKEPPARQLAICDLLLSEPPAAHGVGEAIAILDGLQIVKLAGWERLSGAFARLKPAEQQAFYAAHEDEIRAWLAIRDAVAARRRKAA</sequence>
<dbReference type="EMBL" id="RYFI01000002">
    <property type="protein sequence ID" value="RXF75042.1"/>
    <property type="molecule type" value="Genomic_DNA"/>
</dbReference>
<gene>
    <name evidence="2" type="ORF">EK403_03055</name>
</gene>
<keyword evidence="3" id="KW-1185">Reference proteome</keyword>
<comment type="caution">
    <text evidence="2">The sequence shown here is derived from an EMBL/GenBank/DDBJ whole genome shotgun (WGS) entry which is preliminary data.</text>
</comment>
<dbReference type="SUPFAM" id="SSF110849">
    <property type="entry name" value="ParB/Sulfiredoxin"/>
    <property type="match status" value="1"/>
</dbReference>
<dbReference type="AlphaFoldDB" id="A0A4V1KJQ8"/>
<name>A0A4V1KJQ8_9HYPH</name>
<protein>
    <recommendedName>
        <fullName evidence="4">ParB/Sulfiredoxin domain-containing protein</fullName>
    </recommendedName>
</protein>
<dbReference type="Proteomes" id="UP000289708">
    <property type="component" value="Unassembled WGS sequence"/>
</dbReference>
<dbReference type="Gene3D" id="3.90.1530.30">
    <property type="match status" value="1"/>
</dbReference>
<evidence type="ECO:0000313" key="3">
    <source>
        <dbReference type="Proteomes" id="UP000289708"/>
    </source>
</evidence>
<reference evidence="2 3" key="1">
    <citation type="submission" date="2018-12" db="EMBL/GenBank/DDBJ databases">
        <title>bacterium Hansschlegelia zhihuaiae S113.</title>
        <authorList>
            <person name="He J."/>
        </authorList>
    </citation>
    <scope>NUCLEOTIDE SEQUENCE [LARGE SCALE GENOMIC DNA]</scope>
    <source>
        <strain evidence="2 3">S 113</strain>
    </source>
</reference>
<dbReference type="RefSeq" id="WP_128776032.1">
    <property type="nucleotide sequence ID" value="NZ_RYFI01000002.1"/>
</dbReference>
<dbReference type="OrthoDB" id="8449249at2"/>
<accession>A0A4V1KJQ8</accession>
<evidence type="ECO:0008006" key="4">
    <source>
        <dbReference type="Google" id="ProtNLM"/>
    </source>
</evidence>
<evidence type="ECO:0000256" key="1">
    <source>
        <dbReference type="SAM" id="MobiDB-lite"/>
    </source>
</evidence>
<proteinExistence type="predicted"/>
<evidence type="ECO:0000313" key="2">
    <source>
        <dbReference type="EMBL" id="RXF75042.1"/>
    </source>
</evidence>
<feature type="region of interest" description="Disordered" evidence="1">
    <location>
        <begin position="131"/>
        <end position="150"/>
    </location>
</feature>
<feature type="compositionally biased region" description="Basic residues" evidence="1">
    <location>
        <begin position="131"/>
        <end position="141"/>
    </location>
</feature>
<dbReference type="InterPro" id="IPR036086">
    <property type="entry name" value="ParB/Sulfiredoxin_sf"/>
</dbReference>
<organism evidence="2 3">
    <name type="scientific">Hansschlegelia zhihuaiae</name>
    <dbReference type="NCBI Taxonomy" id="405005"/>
    <lineage>
        <taxon>Bacteria</taxon>
        <taxon>Pseudomonadati</taxon>
        <taxon>Pseudomonadota</taxon>
        <taxon>Alphaproteobacteria</taxon>
        <taxon>Hyphomicrobiales</taxon>
        <taxon>Methylopilaceae</taxon>
        <taxon>Hansschlegelia</taxon>
    </lineage>
</organism>